<dbReference type="EMBL" id="AZEY01000066">
    <property type="protein sequence ID" value="KRL65507.1"/>
    <property type="molecule type" value="Genomic_DNA"/>
</dbReference>
<comment type="caution">
    <text evidence="2">The sequence shown here is derived from an EMBL/GenBank/DDBJ whole genome shotgun (WGS) entry which is preliminary data.</text>
</comment>
<dbReference type="PANTHER" id="PTHR31151:SF0">
    <property type="entry name" value="PROLINE-TRNA LIGASE (DUF1680)"/>
    <property type="match status" value="1"/>
</dbReference>
<gene>
    <name evidence="2" type="ORF">FC85_GL000056</name>
</gene>
<name>A0A0R1SI57_9LACO</name>
<dbReference type="Proteomes" id="UP000052013">
    <property type="component" value="Unassembled WGS sequence"/>
</dbReference>
<sequence length="445" mass="50336">MIQDIDSALVTLTDSEIIAARKRTTKYLLELEPERFLVEFNKVAGIETAKVKGYQGWERPTGNNFRGHFFGHYLSALSQALHSEKDPDIQAAIHVKLTTAVTGLLKAQTYYAKVHPQSAGYVSAFREVALDAVEGKPVPENQRENVLVPWYDLHKILAGLIAVAVNVPSIDAQLAGQAQEVAEKFGEYVYRRMIKLTDPTQMLKTEYGGMNDALYALFDLTRNPHDLQAATYFDETSLFDELAHHRDVLAGKHANTTIPKVIGALRRYEVFQEPKLADQFLTADETKQLPDYLTAAENFWQMVIDDHTYVTGGNSQSEHFHEPGQLFEDAALKDGATTCETCNTYNMLKLSRELFKVTGQKKYLDYYEQTYCNAILGSQNPETGMMTYFQPMGAGYTKVFNRPFDEFWCCTGTGIENFTKLGDSDYFMDDRYLTVNLYFQISCAC</sequence>
<dbReference type="InterPro" id="IPR012878">
    <property type="entry name" value="Beta-AFase-like_GH127_cat"/>
</dbReference>
<dbReference type="STRING" id="1423739.FC85_GL000056"/>
<dbReference type="Pfam" id="PF07944">
    <property type="entry name" value="Beta-AFase-like_GH127_cat"/>
    <property type="match status" value="1"/>
</dbReference>
<organism evidence="2 3">
    <name type="scientific">Lentilactobacillus diolivorans DSM 14421</name>
    <dbReference type="NCBI Taxonomy" id="1423739"/>
    <lineage>
        <taxon>Bacteria</taxon>
        <taxon>Bacillati</taxon>
        <taxon>Bacillota</taxon>
        <taxon>Bacilli</taxon>
        <taxon>Lactobacillales</taxon>
        <taxon>Lactobacillaceae</taxon>
        <taxon>Lentilactobacillus</taxon>
    </lineage>
</organism>
<dbReference type="PATRIC" id="fig|1423739.3.peg.61"/>
<proteinExistence type="predicted"/>
<protein>
    <recommendedName>
        <fullName evidence="1">Non-reducing end beta-L-arabinofuranosidase-like GH127 catalytic domain-containing protein</fullName>
    </recommendedName>
</protein>
<evidence type="ECO:0000313" key="3">
    <source>
        <dbReference type="Proteomes" id="UP000052013"/>
    </source>
</evidence>
<dbReference type="GO" id="GO:0005975">
    <property type="term" value="P:carbohydrate metabolic process"/>
    <property type="evidence" value="ECO:0007669"/>
    <property type="project" value="InterPro"/>
</dbReference>
<dbReference type="InterPro" id="IPR008928">
    <property type="entry name" value="6-hairpin_glycosidase_sf"/>
</dbReference>
<reference evidence="2 3" key="1">
    <citation type="journal article" date="2015" name="Genome Announc.">
        <title>Expanding the biotechnology potential of lactobacilli through comparative genomics of 213 strains and associated genera.</title>
        <authorList>
            <person name="Sun Z."/>
            <person name="Harris H.M."/>
            <person name="McCann A."/>
            <person name="Guo C."/>
            <person name="Argimon S."/>
            <person name="Zhang W."/>
            <person name="Yang X."/>
            <person name="Jeffery I.B."/>
            <person name="Cooney J.C."/>
            <person name="Kagawa T.F."/>
            <person name="Liu W."/>
            <person name="Song Y."/>
            <person name="Salvetti E."/>
            <person name="Wrobel A."/>
            <person name="Rasinkangas P."/>
            <person name="Parkhill J."/>
            <person name="Rea M.C."/>
            <person name="O'Sullivan O."/>
            <person name="Ritari J."/>
            <person name="Douillard F.P."/>
            <person name="Paul Ross R."/>
            <person name="Yang R."/>
            <person name="Briner A.E."/>
            <person name="Felis G.E."/>
            <person name="de Vos W.M."/>
            <person name="Barrangou R."/>
            <person name="Klaenhammer T.R."/>
            <person name="Caufield P.W."/>
            <person name="Cui Y."/>
            <person name="Zhang H."/>
            <person name="O'Toole P.W."/>
        </authorList>
    </citation>
    <scope>NUCLEOTIDE SEQUENCE [LARGE SCALE GENOMIC DNA]</scope>
    <source>
        <strain evidence="2 3">DSM 14421</strain>
    </source>
</reference>
<dbReference type="SUPFAM" id="SSF48208">
    <property type="entry name" value="Six-hairpin glycosidases"/>
    <property type="match status" value="1"/>
</dbReference>
<evidence type="ECO:0000259" key="1">
    <source>
        <dbReference type="Pfam" id="PF07944"/>
    </source>
</evidence>
<dbReference type="AlphaFoldDB" id="A0A0R1SI57"/>
<dbReference type="RefSeq" id="WP_263862682.1">
    <property type="nucleotide sequence ID" value="NZ_AZEY01000066.1"/>
</dbReference>
<accession>A0A0R1SI57</accession>
<feature type="domain" description="Non-reducing end beta-L-arabinofuranosidase-like GH127 catalytic" evidence="1">
    <location>
        <begin position="10"/>
        <end position="423"/>
    </location>
</feature>
<evidence type="ECO:0000313" key="2">
    <source>
        <dbReference type="EMBL" id="KRL65507.1"/>
    </source>
</evidence>
<dbReference type="PANTHER" id="PTHR31151">
    <property type="entry name" value="PROLINE-TRNA LIGASE (DUF1680)"/>
    <property type="match status" value="1"/>
</dbReference>